<feature type="transmembrane region" description="Helical" evidence="1">
    <location>
        <begin position="12"/>
        <end position="32"/>
    </location>
</feature>
<evidence type="ECO:0000313" key="3">
    <source>
        <dbReference type="Proteomes" id="UP000620327"/>
    </source>
</evidence>
<keyword evidence="1" id="KW-0472">Membrane</keyword>
<dbReference type="EMBL" id="JACOQI010000010">
    <property type="protein sequence ID" value="MBC5770838.1"/>
    <property type="molecule type" value="Genomic_DNA"/>
</dbReference>
<name>A0A923MIB2_9FIRM</name>
<dbReference type="AlphaFoldDB" id="A0A923MIB2"/>
<proteinExistence type="predicted"/>
<keyword evidence="1" id="KW-1133">Transmembrane helix</keyword>
<dbReference type="Proteomes" id="UP000620327">
    <property type="component" value="Unassembled WGS sequence"/>
</dbReference>
<sequence length="94" mass="10048">MKKDIWLKPGKELNTGAIIGGIGFAIYIALSALEWRGLALFAALAFGLEAGYAFLSALDCREKDKDSVSYNIVWGTGALAILMLLPAVMTIIKG</sequence>
<evidence type="ECO:0000313" key="2">
    <source>
        <dbReference type="EMBL" id="MBC5770838.1"/>
    </source>
</evidence>
<reference evidence="2" key="1">
    <citation type="submission" date="2020-08" db="EMBL/GenBank/DDBJ databases">
        <title>Genome public.</title>
        <authorList>
            <person name="Liu C."/>
            <person name="Sun Q."/>
        </authorList>
    </citation>
    <scope>NUCLEOTIDE SEQUENCE</scope>
    <source>
        <strain evidence="2">BX15</strain>
    </source>
</reference>
<evidence type="ECO:0000256" key="1">
    <source>
        <dbReference type="SAM" id="Phobius"/>
    </source>
</evidence>
<organism evidence="2 3">
    <name type="scientific">Dysosmobacter segnis</name>
    <dbReference type="NCBI Taxonomy" id="2763042"/>
    <lineage>
        <taxon>Bacteria</taxon>
        <taxon>Bacillati</taxon>
        <taxon>Bacillota</taxon>
        <taxon>Clostridia</taxon>
        <taxon>Eubacteriales</taxon>
        <taxon>Oscillospiraceae</taxon>
        <taxon>Dysosmobacter</taxon>
    </lineage>
</organism>
<comment type="caution">
    <text evidence="2">The sequence shown here is derived from an EMBL/GenBank/DDBJ whole genome shotgun (WGS) entry which is preliminary data.</text>
</comment>
<gene>
    <name evidence="2" type="ORF">H8Z83_10995</name>
</gene>
<feature type="transmembrane region" description="Helical" evidence="1">
    <location>
        <begin position="70"/>
        <end position="92"/>
    </location>
</feature>
<keyword evidence="3" id="KW-1185">Reference proteome</keyword>
<accession>A0A923MIB2</accession>
<keyword evidence="1" id="KW-0812">Transmembrane</keyword>
<feature type="transmembrane region" description="Helical" evidence="1">
    <location>
        <begin position="38"/>
        <end position="58"/>
    </location>
</feature>
<dbReference type="RefSeq" id="WP_187015069.1">
    <property type="nucleotide sequence ID" value="NZ_JACOQI010000010.1"/>
</dbReference>
<protein>
    <submittedName>
        <fullName evidence="2">Uncharacterized protein</fullName>
    </submittedName>
</protein>